<feature type="repeat" description="PPR" evidence="2">
    <location>
        <begin position="115"/>
        <end position="149"/>
    </location>
</feature>
<keyword evidence="1" id="KW-0677">Repeat</keyword>
<sequence length="900" mass="100192">MAHHQNSRLWLITKLLTYPPKLLHGQLLHIVTFSAISTLPPSLEELPTKILSFAHLFQECSKLNSLKLGKQAHACMIVSGVSPMKFTSNCLIQFYIKTSHLDDARNVFDKMILRDVVSYNSMIAGYASHGKMGMARTFFDLMPERDVVSWNSMISGFLRNDECGKALIVFLEMGRSGVKFDRTTFAVVLKSCAVLGLCDTGVQIHGLVIRMGYDNDVFATSALVDMYAKCKELYDSLCVFSEMSQKNWVSWSALIAGCVQNNQHVEGLELFKEMQNERVGVSQSVYASVFRSCAGLSYIRLGSQLHAHALKSDFGSDIIVGTATLDMYAKCGSMLDAQKLFNSLPNHSLQSYNAIIIGFARSDKSLEALQVFRLLMKSGLVFDEISLSGAFSACASIKGSIEGHQVHGLAIKTTLRSNVCVANAMLDMYGKCGALHEAFCVFDEMETRDAVSWNAIISAHEQNGSEEQTLSLFASMLRSKMEPDEYTYGSVLKACAAQQALNTGMEIHDRIIKSGMGLESFIGGALVDMYGKCGMIEEAIKVHHRTREKTMVSWNAIISGFSLLKQSEDAQKFYSLMLETGMEPDNFTYAAVLDTCANLATIGLGKQIHAHIIKLDLQSDVYISSTLVDMYSKCGSMENCRLMFEKAPRRDFVTWNAMICGYANHGLGEEALKTFERMKPAKVNPNHATFLSVLRACVHMGLLDKGLYYFDSMLSEHGLEPQAEHYACMVDILGRAGRVGQALKLIEEMPFEADAVIWKTLLGVCKIQGNVEIAEKALAMLLHLDPQDSSAYILLSNIYADSGMWDRVAELRKIMKYKNLRKEPGCSWIEVKDEVHTFLAADKSHPRCEEIYEKLDVLIGEIKWAGYLPHIDLIVPDEEAGEYDNLEEQETCIYSHSSSC</sequence>
<feature type="repeat" description="PPR" evidence="2">
    <location>
        <begin position="651"/>
        <end position="685"/>
    </location>
</feature>
<dbReference type="InterPro" id="IPR046848">
    <property type="entry name" value="E_motif"/>
</dbReference>
<feature type="repeat" description="PPR" evidence="2">
    <location>
        <begin position="550"/>
        <end position="584"/>
    </location>
</feature>
<dbReference type="FunFam" id="1.25.40.10:FF:000031">
    <property type="entry name" value="Pentatricopeptide repeat-containing protein mitochondrial"/>
    <property type="match status" value="1"/>
</dbReference>
<evidence type="ECO:0008006" key="5">
    <source>
        <dbReference type="Google" id="ProtNLM"/>
    </source>
</evidence>
<feature type="repeat" description="PPR" evidence="2">
    <location>
        <begin position="449"/>
        <end position="483"/>
    </location>
</feature>
<dbReference type="InterPro" id="IPR046849">
    <property type="entry name" value="E2_motif"/>
</dbReference>
<dbReference type="PROSITE" id="PS51375">
    <property type="entry name" value="PPR"/>
    <property type="match status" value="8"/>
</dbReference>
<evidence type="ECO:0000256" key="2">
    <source>
        <dbReference type="PROSITE-ProRule" id="PRU00708"/>
    </source>
</evidence>
<proteinExistence type="predicted"/>
<dbReference type="GO" id="GO:0009451">
    <property type="term" value="P:RNA modification"/>
    <property type="evidence" value="ECO:0007669"/>
    <property type="project" value="InterPro"/>
</dbReference>
<dbReference type="AlphaFoldDB" id="A0AAV8SHU5"/>
<dbReference type="Gene3D" id="1.25.40.10">
    <property type="entry name" value="Tetratricopeptide repeat domain"/>
    <property type="match status" value="7"/>
</dbReference>
<dbReference type="EMBL" id="JAIWQS010000011">
    <property type="protein sequence ID" value="KAJ8751753.1"/>
    <property type="molecule type" value="Genomic_DNA"/>
</dbReference>
<dbReference type="Pfam" id="PF13041">
    <property type="entry name" value="PPR_2"/>
    <property type="match status" value="4"/>
</dbReference>
<dbReference type="Pfam" id="PF01535">
    <property type="entry name" value="PPR"/>
    <property type="match status" value="7"/>
</dbReference>
<dbReference type="Proteomes" id="UP001159364">
    <property type="component" value="Linkage Group LG11"/>
</dbReference>
<dbReference type="SUPFAM" id="SSF48452">
    <property type="entry name" value="TPR-like"/>
    <property type="match status" value="1"/>
</dbReference>
<accession>A0AAV8SHU5</accession>
<dbReference type="InterPro" id="IPR011990">
    <property type="entry name" value="TPR-like_helical_dom_sf"/>
</dbReference>
<dbReference type="PANTHER" id="PTHR47926">
    <property type="entry name" value="PENTATRICOPEPTIDE REPEAT-CONTAINING PROTEIN"/>
    <property type="match status" value="1"/>
</dbReference>
<reference evidence="3 4" key="1">
    <citation type="submission" date="2021-09" db="EMBL/GenBank/DDBJ databases">
        <title>Genomic insights and catalytic innovation underlie evolution of tropane alkaloids biosynthesis.</title>
        <authorList>
            <person name="Wang Y.-J."/>
            <person name="Tian T."/>
            <person name="Huang J.-P."/>
            <person name="Huang S.-X."/>
        </authorList>
    </citation>
    <scope>NUCLEOTIDE SEQUENCE [LARGE SCALE GENOMIC DNA]</scope>
    <source>
        <strain evidence="3">KIB-2018</strain>
        <tissue evidence="3">Leaf</tissue>
    </source>
</reference>
<dbReference type="NCBIfam" id="TIGR00756">
    <property type="entry name" value="PPR"/>
    <property type="match status" value="8"/>
</dbReference>
<evidence type="ECO:0000313" key="4">
    <source>
        <dbReference type="Proteomes" id="UP001159364"/>
    </source>
</evidence>
<evidence type="ECO:0000256" key="1">
    <source>
        <dbReference type="ARBA" id="ARBA00022737"/>
    </source>
</evidence>
<comment type="caution">
    <text evidence="3">The sequence shown here is derived from an EMBL/GenBank/DDBJ whole genome shotgun (WGS) entry which is preliminary data.</text>
</comment>
<organism evidence="3 4">
    <name type="scientific">Erythroxylum novogranatense</name>
    <dbReference type="NCBI Taxonomy" id="1862640"/>
    <lineage>
        <taxon>Eukaryota</taxon>
        <taxon>Viridiplantae</taxon>
        <taxon>Streptophyta</taxon>
        <taxon>Embryophyta</taxon>
        <taxon>Tracheophyta</taxon>
        <taxon>Spermatophyta</taxon>
        <taxon>Magnoliopsida</taxon>
        <taxon>eudicotyledons</taxon>
        <taxon>Gunneridae</taxon>
        <taxon>Pentapetalae</taxon>
        <taxon>rosids</taxon>
        <taxon>fabids</taxon>
        <taxon>Malpighiales</taxon>
        <taxon>Erythroxylaceae</taxon>
        <taxon>Erythroxylum</taxon>
    </lineage>
</organism>
<gene>
    <name evidence="3" type="ORF">K2173_025933</name>
</gene>
<feature type="repeat" description="PPR" evidence="2">
    <location>
        <begin position="348"/>
        <end position="382"/>
    </location>
</feature>
<evidence type="ECO:0000313" key="3">
    <source>
        <dbReference type="EMBL" id="KAJ8751753.1"/>
    </source>
</evidence>
<name>A0AAV8SHU5_9ROSI</name>
<dbReference type="FunFam" id="1.25.40.10:FF:001086">
    <property type="entry name" value="Pentatricopeptide repeat-containing protein At4g33170"/>
    <property type="match status" value="1"/>
</dbReference>
<dbReference type="GO" id="GO:0003723">
    <property type="term" value="F:RNA binding"/>
    <property type="evidence" value="ECO:0007669"/>
    <property type="project" value="InterPro"/>
</dbReference>
<dbReference type="Pfam" id="PF20431">
    <property type="entry name" value="E_motif"/>
    <property type="match status" value="1"/>
</dbReference>
<dbReference type="FunFam" id="1.25.40.10:FF:000670">
    <property type="entry name" value="Pentatricopeptide repeat-containing protein"/>
    <property type="match status" value="1"/>
</dbReference>
<keyword evidence="4" id="KW-1185">Reference proteome</keyword>
<dbReference type="Pfam" id="PF20430">
    <property type="entry name" value="Eplus_motif"/>
    <property type="match status" value="1"/>
</dbReference>
<dbReference type="PANTHER" id="PTHR47926:SF406">
    <property type="entry name" value="REPEAT (PPR) SUPERFAMILY PROTEIN, PUTATIVE-RELATED"/>
    <property type="match status" value="1"/>
</dbReference>
<feature type="repeat" description="PPR" evidence="2">
    <location>
        <begin position="418"/>
        <end position="448"/>
    </location>
</feature>
<dbReference type="FunFam" id="1.25.40.10:FF:000442">
    <property type="entry name" value="Pentatricopeptide repeat-containing protein At3g49710"/>
    <property type="match status" value="1"/>
</dbReference>
<protein>
    <recommendedName>
        <fullName evidence="5">Pentatricopeptide repeat-containing protein</fullName>
    </recommendedName>
</protein>
<feature type="repeat" description="PPR" evidence="2">
    <location>
        <begin position="247"/>
        <end position="281"/>
    </location>
</feature>
<dbReference type="InterPro" id="IPR046960">
    <property type="entry name" value="PPR_At4g14850-like_plant"/>
</dbReference>
<dbReference type="FunFam" id="1.25.40.10:FF:000669">
    <property type="entry name" value="Pentatricopeptide repeat-containing protein At4g33990"/>
    <property type="match status" value="1"/>
</dbReference>
<feature type="repeat" description="PPR" evidence="2">
    <location>
        <begin position="686"/>
        <end position="721"/>
    </location>
</feature>
<dbReference type="FunFam" id="1.25.40.10:FF:000366">
    <property type="entry name" value="Pentatricopeptide (PPR) repeat-containing protein"/>
    <property type="match status" value="1"/>
</dbReference>
<dbReference type="InterPro" id="IPR002885">
    <property type="entry name" value="PPR_rpt"/>
</dbReference>